<dbReference type="CDD" id="cd00086">
    <property type="entry name" value="homeodomain"/>
    <property type="match status" value="1"/>
</dbReference>
<evidence type="ECO:0000256" key="8">
    <source>
        <dbReference type="ARBA" id="ARBA00023242"/>
    </source>
</evidence>
<accession>A0A8C5G0B1</accession>
<reference evidence="13" key="2">
    <citation type="submission" date="2025-08" db="UniProtKB">
        <authorList>
            <consortium name="Ensembl"/>
        </authorList>
    </citation>
    <scope>IDENTIFICATION</scope>
</reference>
<feature type="DNA-binding region" description="Homeobox" evidence="9">
    <location>
        <begin position="175"/>
        <end position="234"/>
    </location>
</feature>
<dbReference type="SMART" id="SM00389">
    <property type="entry name" value="HOX"/>
    <property type="match status" value="1"/>
</dbReference>
<feature type="region of interest" description="Disordered" evidence="11">
    <location>
        <begin position="332"/>
        <end position="357"/>
    </location>
</feature>
<dbReference type="PRINTS" id="PR00024">
    <property type="entry name" value="HOMEOBOX"/>
</dbReference>
<dbReference type="PROSITE" id="PS00027">
    <property type="entry name" value="HOMEOBOX_1"/>
    <property type="match status" value="1"/>
</dbReference>
<evidence type="ECO:0000256" key="2">
    <source>
        <dbReference type="ARBA" id="ARBA00005661"/>
    </source>
</evidence>
<dbReference type="PANTHER" id="PTHR24340:SF32">
    <property type="entry name" value="HOMEOBOX PROTEIN NKX-2.3"/>
    <property type="match status" value="1"/>
</dbReference>
<evidence type="ECO:0000256" key="1">
    <source>
        <dbReference type="ARBA" id="ARBA00004123"/>
    </source>
</evidence>
<dbReference type="InterPro" id="IPR050394">
    <property type="entry name" value="Homeobox_NK-like"/>
</dbReference>
<dbReference type="PROSITE" id="PS50071">
    <property type="entry name" value="HOMEOBOX_2"/>
    <property type="match status" value="1"/>
</dbReference>
<proteinExistence type="inferred from homology"/>
<dbReference type="GO" id="GO:0030154">
    <property type="term" value="P:cell differentiation"/>
    <property type="evidence" value="ECO:0007669"/>
    <property type="project" value="TreeGrafter"/>
</dbReference>
<name>A0A8C5G0B1_GOUWI</name>
<evidence type="ECO:0000256" key="5">
    <source>
        <dbReference type="ARBA" id="ARBA00023125"/>
    </source>
</evidence>
<keyword evidence="7" id="KW-0804">Transcription</keyword>
<keyword evidence="3" id="KW-0217">Developmental protein</keyword>
<keyword evidence="4" id="KW-0805">Transcription regulation</keyword>
<dbReference type="Ensembl" id="ENSGWIT00000005734.1">
    <property type="protein sequence ID" value="ENSGWIP00000005336.1"/>
    <property type="gene ID" value="ENSGWIG00000002883.1"/>
</dbReference>
<dbReference type="InterPro" id="IPR001356">
    <property type="entry name" value="HD"/>
</dbReference>
<feature type="region of interest" description="Disordered" evidence="11">
    <location>
        <begin position="233"/>
        <end position="252"/>
    </location>
</feature>
<reference evidence="13" key="1">
    <citation type="submission" date="2020-06" db="EMBL/GenBank/DDBJ databases">
        <authorList>
            <consortium name="Wellcome Sanger Institute Data Sharing"/>
        </authorList>
    </citation>
    <scope>NUCLEOTIDE SEQUENCE [LARGE SCALE GENOMIC DNA]</scope>
</reference>
<dbReference type="Proteomes" id="UP000694680">
    <property type="component" value="Chromosome 1"/>
</dbReference>
<comment type="similarity">
    <text evidence="2">Belongs to the NK-2 homeobox family.</text>
</comment>
<dbReference type="InterPro" id="IPR017970">
    <property type="entry name" value="Homeobox_CS"/>
</dbReference>
<feature type="region of interest" description="Disordered" evidence="11">
    <location>
        <begin position="144"/>
        <end position="178"/>
    </location>
</feature>
<organism evidence="13 14">
    <name type="scientific">Gouania willdenowi</name>
    <name type="common">Blunt-snouted clingfish</name>
    <name type="synonym">Lepadogaster willdenowi</name>
    <dbReference type="NCBI Taxonomy" id="441366"/>
    <lineage>
        <taxon>Eukaryota</taxon>
        <taxon>Metazoa</taxon>
        <taxon>Chordata</taxon>
        <taxon>Craniata</taxon>
        <taxon>Vertebrata</taxon>
        <taxon>Euteleostomi</taxon>
        <taxon>Actinopterygii</taxon>
        <taxon>Neopterygii</taxon>
        <taxon>Teleostei</taxon>
        <taxon>Neoteleostei</taxon>
        <taxon>Acanthomorphata</taxon>
        <taxon>Ovalentaria</taxon>
        <taxon>Blenniimorphae</taxon>
        <taxon>Blenniiformes</taxon>
        <taxon>Gobiesocoidei</taxon>
        <taxon>Gobiesocidae</taxon>
        <taxon>Gobiesocinae</taxon>
        <taxon>Gouania</taxon>
    </lineage>
</organism>
<dbReference type="SUPFAM" id="SSF46689">
    <property type="entry name" value="Homeodomain-like"/>
    <property type="match status" value="1"/>
</dbReference>
<feature type="domain" description="Homeobox" evidence="12">
    <location>
        <begin position="173"/>
        <end position="233"/>
    </location>
</feature>
<evidence type="ECO:0000256" key="4">
    <source>
        <dbReference type="ARBA" id="ARBA00023015"/>
    </source>
</evidence>
<gene>
    <name evidence="13" type="primary">LOC114466029</name>
</gene>
<dbReference type="GeneID" id="114466029"/>
<dbReference type="Pfam" id="PF00046">
    <property type="entry name" value="Homeodomain"/>
    <property type="match status" value="1"/>
</dbReference>
<dbReference type="GO" id="GO:0005634">
    <property type="term" value="C:nucleus"/>
    <property type="evidence" value="ECO:0007669"/>
    <property type="project" value="UniProtKB-SubCell"/>
</dbReference>
<dbReference type="AlphaFoldDB" id="A0A8C5G0B1"/>
<feature type="compositionally biased region" description="Low complexity" evidence="11">
    <location>
        <begin position="64"/>
        <end position="82"/>
    </location>
</feature>
<dbReference type="InterPro" id="IPR009057">
    <property type="entry name" value="Homeodomain-like_sf"/>
</dbReference>
<evidence type="ECO:0000313" key="14">
    <source>
        <dbReference type="Proteomes" id="UP000694680"/>
    </source>
</evidence>
<feature type="region of interest" description="Disordered" evidence="11">
    <location>
        <begin position="59"/>
        <end position="96"/>
    </location>
</feature>
<keyword evidence="14" id="KW-1185">Reference proteome</keyword>
<dbReference type="PANTHER" id="PTHR24340">
    <property type="entry name" value="HOMEOBOX PROTEIN NKX"/>
    <property type="match status" value="1"/>
</dbReference>
<dbReference type="InterPro" id="IPR020479">
    <property type="entry name" value="HD_metazoa"/>
</dbReference>
<keyword evidence="5 9" id="KW-0238">DNA-binding</keyword>
<dbReference type="FunFam" id="1.10.10.60:FF:000078">
    <property type="entry name" value="NK2 homeobox 3"/>
    <property type="match status" value="1"/>
</dbReference>
<evidence type="ECO:0000256" key="3">
    <source>
        <dbReference type="ARBA" id="ARBA00022473"/>
    </source>
</evidence>
<evidence type="ECO:0000256" key="6">
    <source>
        <dbReference type="ARBA" id="ARBA00023155"/>
    </source>
</evidence>
<evidence type="ECO:0000259" key="12">
    <source>
        <dbReference type="PROSITE" id="PS50071"/>
    </source>
</evidence>
<evidence type="ECO:0000256" key="10">
    <source>
        <dbReference type="RuleBase" id="RU000682"/>
    </source>
</evidence>
<sequence length="357" mass="39900">MLLGGGLHFLDAAEQELDYMMLQSPLTSTPFSVKDILKLEQQQQQSGSLELAHRVPINHHHHQQQQLARTPPQQQHFQSPPSCMLAGPRDSPSFSEGEDNLAYLSALAVRAEEERVLEPSLSPDMYVHPGLQRAKLEAGELDELESKNSAMVSREEAADSGQGEAERPVQKQRSRRRPRVLFSQAQVFELERRFKQQRYLSAPEREHMATTLKLTSNQVKIWFQNRRYKCKRQRQDKSLEAAGHQHPPPPRRVAVPVLVRDGKPCLGGAQSYAAPYGSNPYTYNGYPTYTYNNSPYNTNYSCTYTSIPTLPSPSTTNAFMNMNLGNVGGLGGSPQAQTHQGPAVSSCQGSLQGIRAW</sequence>
<comment type="subcellular location">
    <subcellularLocation>
        <location evidence="1 9 10">Nucleus</location>
    </subcellularLocation>
</comment>
<dbReference type="RefSeq" id="XP_028307262.1">
    <property type="nucleotide sequence ID" value="XM_028451461.1"/>
</dbReference>
<keyword evidence="8 9" id="KW-0539">Nucleus</keyword>
<dbReference type="OrthoDB" id="6159439at2759"/>
<protein>
    <submittedName>
        <fullName evidence="13">Homeobox protein Nkx-2.3-like</fullName>
    </submittedName>
</protein>
<reference evidence="13" key="3">
    <citation type="submission" date="2025-09" db="UniProtKB">
        <authorList>
            <consortium name="Ensembl"/>
        </authorList>
    </citation>
    <scope>IDENTIFICATION</scope>
</reference>
<keyword evidence="6 9" id="KW-0371">Homeobox</keyword>
<evidence type="ECO:0000313" key="13">
    <source>
        <dbReference type="Ensembl" id="ENSGWIP00000005336.1"/>
    </source>
</evidence>
<dbReference type="GO" id="GO:0000978">
    <property type="term" value="F:RNA polymerase II cis-regulatory region sequence-specific DNA binding"/>
    <property type="evidence" value="ECO:0007669"/>
    <property type="project" value="TreeGrafter"/>
</dbReference>
<evidence type="ECO:0000256" key="9">
    <source>
        <dbReference type="PROSITE-ProRule" id="PRU00108"/>
    </source>
</evidence>
<evidence type="ECO:0000256" key="11">
    <source>
        <dbReference type="SAM" id="MobiDB-lite"/>
    </source>
</evidence>
<dbReference type="GO" id="GO:0000981">
    <property type="term" value="F:DNA-binding transcription factor activity, RNA polymerase II-specific"/>
    <property type="evidence" value="ECO:0007669"/>
    <property type="project" value="InterPro"/>
</dbReference>
<dbReference type="Gene3D" id="1.10.10.60">
    <property type="entry name" value="Homeodomain-like"/>
    <property type="match status" value="1"/>
</dbReference>
<evidence type="ECO:0000256" key="7">
    <source>
        <dbReference type="ARBA" id="ARBA00023163"/>
    </source>
</evidence>
<feature type="compositionally biased region" description="Polar residues" evidence="11">
    <location>
        <begin position="334"/>
        <end position="351"/>
    </location>
</feature>